<proteinExistence type="predicted"/>
<feature type="domain" description="Novel STAND NTPase 1" evidence="1">
    <location>
        <begin position="5"/>
        <end position="142"/>
    </location>
</feature>
<feature type="non-terminal residue" evidence="2">
    <location>
        <position position="1"/>
    </location>
</feature>
<accession>A0AAD6ZYF4</accession>
<reference evidence="2" key="1">
    <citation type="submission" date="2023-03" db="EMBL/GenBank/DDBJ databases">
        <title>Massive genome expansion in bonnet fungi (Mycena s.s.) driven by repeated elements and novel gene families across ecological guilds.</title>
        <authorList>
            <consortium name="Lawrence Berkeley National Laboratory"/>
            <person name="Harder C.B."/>
            <person name="Miyauchi S."/>
            <person name="Viragh M."/>
            <person name="Kuo A."/>
            <person name="Thoen E."/>
            <person name="Andreopoulos B."/>
            <person name="Lu D."/>
            <person name="Skrede I."/>
            <person name="Drula E."/>
            <person name="Henrissat B."/>
            <person name="Morin E."/>
            <person name="Kohler A."/>
            <person name="Barry K."/>
            <person name="LaButti K."/>
            <person name="Morin E."/>
            <person name="Salamov A."/>
            <person name="Lipzen A."/>
            <person name="Mereny Z."/>
            <person name="Hegedus B."/>
            <person name="Baldrian P."/>
            <person name="Stursova M."/>
            <person name="Weitz H."/>
            <person name="Taylor A."/>
            <person name="Grigoriev I.V."/>
            <person name="Nagy L.G."/>
            <person name="Martin F."/>
            <person name="Kauserud H."/>
        </authorList>
    </citation>
    <scope>NUCLEOTIDE SEQUENCE</scope>
    <source>
        <strain evidence="2">CBHHK002</strain>
    </source>
</reference>
<dbReference type="EMBL" id="JARIHO010000022">
    <property type="protein sequence ID" value="KAJ7344087.1"/>
    <property type="molecule type" value="Genomic_DNA"/>
</dbReference>
<dbReference type="InterPro" id="IPR027417">
    <property type="entry name" value="P-loop_NTPase"/>
</dbReference>
<dbReference type="SUPFAM" id="SSF52540">
    <property type="entry name" value="P-loop containing nucleoside triphosphate hydrolases"/>
    <property type="match status" value="1"/>
</dbReference>
<feature type="non-terminal residue" evidence="2">
    <location>
        <position position="273"/>
    </location>
</feature>
<keyword evidence="3" id="KW-1185">Reference proteome</keyword>
<comment type="caution">
    <text evidence="2">The sequence shown here is derived from an EMBL/GenBank/DDBJ whole genome shotgun (WGS) entry which is preliminary data.</text>
</comment>
<sequence length="273" mass="30047">LPSKPKIFYGRYSELEDIIQILGKQLVRIAILGGGGMGKTSLAKVVLHHPNTVAKFGQRFFVSAEAVTTSIELAALIALHVRLNPGKDLTKPVVQFFAQKSPSLLILDNLETVWEPIQSGSGIEEFLSMLTDIEHLTLIITMPGAERPAKVQWTHPFLAPLGPLSDEPAQQKFMDITDNIDVNEDIHQILMFTDNMPIAVNLIAHLSEYEGLSNVLTWWETEKTALLSAGYDRRSNSDISIGLSVSSPRIISDSKELLKLLSILPDGLADAEL</sequence>
<protein>
    <recommendedName>
        <fullName evidence="1">Novel STAND NTPase 1 domain-containing protein</fullName>
    </recommendedName>
</protein>
<organism evidence="2 3">
    <name type="scientific">Mycena albidolilacea</name>
    <dbReference type="NCBI Taxonomy" id="1033008"/>
    <lineage>
        <taxon>Eukaryota</taxon>
        <taxon>Fungi</taxon>
        <taxon>Dikarya</taxon>
        <taxon>Basidiomycota</taxon>
        <taxon>Agaricomycotina</taxon>
        <taxon>Agaricomycetes</taxon>
        <taxon>Agaricomycetidae</taxon>
        <taxon>Agaricales</taxon>
        <taxon>Marasmiineae</taxon>
        <taxon>Mycenaceae</taxon>
        <taxon>Mycena</taxon>
    </lineage>
</organism>
<dbReference type="AlphaFoldDB" id="A0AAD6ZYF4"/>
<gene>
    <name evidence="2" type="ORF">DFH08DRAFT_636057</name>
</gene>
<evidence type="ECO:0000313" key="3">
    <source>
        <dbReference type="Proteomes" id="UP001218218"/>
    </source>
</evidence>
<name>A0AAD6ZYF4_9AGAR</name>
<dbReference type="Pfam" id="PF20703">
    <property type="entry name" value="nSTAND1"/>
    <property type="match status" value="1"/>
</dbReference>
<dbReference type="InterPro" id="IPR049052">
    <property type="entry name" value="nSTAND1"/>
</dbReference>
<evidence type="ECO:0000259" key="1">
    <source>
        <dbReference type="Pfam" id="PF20703"/>
    </source>
</evidence>
<dbReference type="Gene3D" id="3.40.50.300">
    <property type="entry name" value="P-loop containing nucleotide triphosphate hydrolases"/>
    <property type="match status" value="1"/>
</dbReference>
<dbReference type="Proteomes" id="UP001218218">
    <property type="component" value="Unassembled WGS sequence"/>
</dbReference>
<evidence type="ECO:0000313" key="2">
    <source>
        <dbReference type="EMBL" id="KAJ7344087.1"/>
    </source>
</evidence>